<keyword evidence="3" id="KW-0479">Metal-binding</keyword>
<comment type="similarity">
    <text evidence="1">Belongs to the SMP-30/CGR1 family.</text>
</comment>
<evidence type="ECO:0000256" key="3">
    <source>
        <dbReference type="PIRSR" id="PIRSR605511-2"/>
    </source>
</evidence>
<feature type="non-terminal residue" evidence="5">
    <location>
        <position position="201"/>
    </location>
</feature>
<dbReference type="GO" id="GO:0004341">
    <property type="term" value="F:gluconolactonase activity"/>
    <property type="evidence" value="ECO:0007669"/>
    <property type="project" value="TreeGrafter"/>
</dbReference>
<dbReference type="PANTHER" id="PTHR10907:SF66">
    <property type="entry name" value="MIP34848P1-RELATED"/>
    <property type="match status" value="1"/>
</dbReference>
<feature type="binding site" evidence="3">
    <location>
        <position position="89"/>
    </location>
    <ligand>
        <name>substrate</name>
    </ligand>
</feature>
<dbReference type="EMBL" id="JN036596">
    <property type="protein sequence ID" value="AFJ24890.1"/>
    <property type="molecule type" value="Genomic_DNA"/>
</dbReference>
<keyword evidence="3" id="KW-0862">Zinc</keyword>
<evidence type="ECO:0000313" key="5">
    <source>
        <dbReference type="EMBL" id="AFJ24890.1"/>
    </source>
</evidence>
<evidence type="ECO:0000256" key="2">
    <source>
        <dbReference type="PIRSR" id="PIRSR605511-1"/>
    </source>
</evidence>
<comment type="cofactor">
    <cofactor evidence="3">
        <name>Zn(2+)</name>
        <dbReference type="ChEBI" id="CHEBI:29105"/>
    </cofactor>
    <text evidence="3">Binds 1 divalent metal cation per subunit.</text>
</comment>
<feature type="binding site" evidence="3">
    <location>
        <position position="145"/>
    </location>
    <ligand>
        <name>a divalent metal cation</name>
        <dbReference type="ChEBI" id="CHEBI:60240"/>
    </ligand>
</feature>
<feature type="domain" description="SMP-30/Gluconolactonase/LRE-like region" evidence="4">
    <location>
        <begin position="3"/>
        <end position="201"/>
    </location>
</feature>
<protein>
    <submittedName>
        <fullName evidence="5">Luciferin-regenerating enzyme</fullName>
    </submittedName>
</protein>
<reference evidence="5" key="1">
    <citation type="submission" date="2011-06" db="EMBL/GenBank/DDBJ databases">
        <title>Origins and evolution of the luciferin regenerating enzyme (LRE) in beetle genomes.</title>
        <authorList>
            <person name="Day J.C."/>
        </authorList>
    </citation>
    <scope>NUCLEOTIDE SEQUENCE</scope>
</reference>
<dbReference type="InterPro" id="IPR013658">
    <property type="entry name" value="SGL"/>
</dbReference>
<dbReference type="PANTHER" id="PTHR10907">
    <property type="entry name" value="REGUCALCIN"/>
    <property type="match status" value="1"/>
</dbReference>
<dbReference type="Pfam" id="PF08450">
    <property type="entry name" value="SGL"/>
    <property type="match status" value="1"/>
</dbReference>
<dbReference type="InterPro" id="IPR011042">
    <property type="entry name" value="6-blade_b-propeller_TolB-like"/>
</dbReference>
<organism evidence="5">
    <name type="scientific">Anacaena sp. JCD-2008</name>
    <dbReference type="NCBI Taxonomy" id="554916"/>
    <lineage>
        <taxon>Eukaryota</taxon>
        <taxon>Metazoa</taxon>
        <taxon>Ecdysozoa</taxon>
        <taxon>Arthropoda</taxon>
        <taxon>Hexapoda</taxon>
        <taxon>Insecta</taxon>
        <taxon>Pterygota</taxon>
        <taxon>Neoptera</taxon>
        <taxon>Endopterygota</taxon>
        <taxon>Coleoptera</taxon>
        <taxon>Polyphaga</taxon>
        <taxon>Staphyliniformia</taxon>
        <taxon>Hydrophilidae</taxon>
        <taxon>Hydrophilinae</taxon>
        <taxon>Anacaena</taxon>
    </lineage>
</organism>
<dbReference type="InterPro" id="IPR005511">
    <property type="entry name" value="SMP-30"/>
</dbReference>
<feature type="non-terminal residue" evidence="5">
    <location>
        <position position="1"/>
    </location>
</feature>
<dbReference type="SUPFAM" id="SSF63829">
    <property type="entry name" value="Calcium-dependent phosphotriesterase"/>
    <property type="match status" value="1"/>
</dbReference>
<dbReference type="AlphaFoldDB" id="M9NJ26"/>
<feature type="binding site" evidence="3">
    <location>
        <position position="197"/>
    </location>
    <ligand>
        <name>a divalent metal cation</name>
        <dbReference type="ChEBI" id="CHEBI:60240"/>
    </ligand>
</feature>
<dbReference type="GO" id="GO:0005509">
    <property type="term" value="F:calcium ion binding"/>
    <property type="evidence" value="ECO:0007669"/>
    <property type="project" value="TreeGrafter"/>
</dbReference>
<evidence type="ECO:0000259" key="4">
    <source>
        <dbReference type="Pfam" id="PF08450"/>
    </source>
</evidence>
<evidence type="ECO:0000256" key="1">
    <source>
        <dbReference type="ARBA" id="ARBA00008853"/>
    </source>
</evidence>
<dbReference type="PRINTS" id="PR01790">
    <property type="entry name" value="SMP30FAMILY"/>
</dbReference>
<sequence length="201" mass="22459">AGTQSLYYVDILGKTINKYTPSTETHTKATLDKTVSIIIPVEGTTDKFLITHGRDVLIITWDGESEWISDSKKIAEVDTEPGLESNQINDGKVDPTGRLWAGTIGTLIPDATDLRYINEPDMGTLYSVDKDYTVKAQFSPVTISNGVAWNLDLKKFYYIDSPQRKVFQFDFDIEKGTITNKETIFTFDIHNVPGIPDGQCI</sequence>
<feature type="active site" description="Proton donor/acceptor" evidence="2">
    <location>
        <position position="197"/>
    </location>
</feature>
<dbReference type="Gene3D" id="2.120.10.30">
    <property type="entry name" value="TolB, C-terminal domain"/>
    <property type="match status" value="1"/>
</dbReference>
<accession>M9NJ26</accession>
<name>M9NJ26_9COLE</name>
<dbReference type="GO" id="GO:0019853">
    <property type="term" value="P:L-ascorbic acid biosynthetic process"/>
    <property type="evidence" value="ECO:0007669"/>
    <property type="project" value="TreeGrafter"/>
</dbReference>
<proteinExistence type="inferred from homology"/>